<evidence type="ECO:0000256" key="1">
    <source>
        <dbReference type="SAM" id="Phobius"/>
    </source>
</evidence>
<dbReference type="Proteomes" id="UP000007819">
    <property type="component" value="Unassembled WGS sequence"/>
</dbReference>
<dbReference type="AlphaFoldDB" id="A0A8R2JVZ4"/>
<dbReference type="Gene3D" id="2.10.60.10">
    <property type="entry name" value="CD59"/>
    <property type="match status" value="1"/>
</dbReference>
<feature type="transmembrane region" description="Helical" evidence="1">
    <location>
        <begin position="120"/>
        <end position="137"/>
    </location>
</feature>
<protein>
    <recommendedName>
        <fullName evidence="4">Activin types I and II receptor domain-containing protein</fullName>
    </recommendedName>
</protein>
<dbReference type="KEGG" id="api:107884207"/>
<organism evidence="2 3">
    <name type="scientific">Acyrthosiphon pisum</name>
    <name type="common">Pea aphid</name>
    <dbReference type="NCBI Taxonomy" id="7029"/>
    <lineage>
        <taxon>Eukaryota</taxon>
        <taxon>Metazoa</taxon>
        <taxon>Ecdysozoa</taxon>
        <taxon>Arthropoda</taxon>
        <taxon>Hexapoda</taxon>
        <taxon>Insecta</taxon>
        <taxon>Pterygota</taxon>
        <taxon>Neoptera</taxon>
        <taxon>Paraneoptera</taxon>
        <taxon>Hemiptera</taxon>
        <taxon>Sternorrhyncha</taxon>
        <taxon>Aphidomorpha</taxon>
        <taxon>Aphidoidea</taxon>
        <taxon>Aphididae</taxon>
        <taxon>Macrosiphini</taxon>
        <taxon>Acyrthosiphon</taxon>
    </lineage>
</organism>
<dbReference type="RefSeq" id="XP_029347929.1">
    <property type="nucleotide sequence ID" value="XM_029492069.1"/>
</dbReference>
<reference evidence="2" key="2">
    <citation type="submission" date="2022-06" db="UniProtKB">
        <authorList>
            <consortium name="EnsemblMetazoa"/>
        </authorList>
    </citation>
    <scope>IDENTIFICATION</scope>
</reference>
<dbReference type="GeneID" id="107884207"/>
<keyword evidence="1" id="KW-1133">Transmembrane helix</keyword>
<proteinExistence type="predicted"/>
<dbReference type="InterPro" id="IPR045860">
    <property type="entry name" value="Snake_toxin-like_sf"/>
</dbReference>
<dbReference type="SUPFAM" id="SSF57302">
    <property type="entry name" value="Snake toxin-like"/>
    <property type="match status" value="1"/>
</dbReference>
<accession>A0A8R2JVZ4</accession>
<keyword evidence="1" id="KW-0472">Membrane</keyword>
<evidence type="ECO:0000313" key="3">
    <source>
        <dbReference type="Proteomes" id="UP000007819"/>
    </source>
</evidence>
<sequence length="160" mass="18439">MENIVITILIVFANLYVCDTIICEVYSNGTDFGYYEECKTQPAYCYAIWRNNTRRDDGTIIEQGCTTDDRCNRAGECVNNDAIGLSTIEHTCCCNKNRCNKVVRWVPIDTESDWKTIEDLLMILACCIVLAVLFFLGKKYHQYVRVSTFNNYFSFVITVK</sequence>
<keyword evidence="1" id="KW-0812">Transmembrane</keyword>
<dbReference type="EnsemblMetazoa" id="XM_029492069.1">
    <property type="protein sequence ID" value="XP_029347929.1"/>
    <property type="gene ID" value="LOC107884207"/>
</dbReference>
<evidence type="ECO:0008006" key="4">
    <source>
        <dbReference type="Google" id="ProtNLM"/>
    </source>
</evidence>
<reference evidence="3" key="1">
    <citation type="submission" date="2010-06" db="EMBL/GenBank/DDBJ databases">
        <authorList>
            <person name="Jiang H."/>
            <person name="Abraham K."/>
            <person name="Ali S."/>
            <person name="Alsbrooks S.L."/>
            <person name="Anim B.N."/>
            <person name="Anosike U.S."/>
            <person name="Attaway T."/>
            <person name="Bandaranaike D.P."/>
            <person name="Battles P.K."/>
            <person name="Bell S.N."/>
            <person name="Bell A.V."/>
            <person name="Beltran B."/>
            <person name="Bickham C."/>
            <person name="Bustamante Y."/>
            <person name="Caleb T."/>
            <person name="Canada A."/>
            <person name="Cardenas V."/>
            <person name="Carter K."/>
            <person name="Chacko J."/>
            <person name="Chandrabose M.N."/>
            <person name="Chavez D."/>
            <person name="Chavez A."/>
            <person name="Chen L."/>
            <person name="Chu H.-S."/>
            <person name="Claassen K.J."/>
            <person name="Cockrell R."/>
            <person name="Collins M."/>
            <person name="Cooper J.A."/>
            <person name="Cree A."/>
            <person name="Curry S.M."/>
            <person name="Da Y."/>
            <person name="Dao M.D."/>
            <person name="Das B."/>
            <person name="Davila M.-L."/>
            <person name="Davy-Carroll L."/>
            <person name="Denson S."/>
            <person name="Dinh H."/>
            <person name="Ebong V.E."/>
            <person name="Edwards J.R."/>
            <person name="Egan A."/>
            <person name="El-Daye J."/>
            <person name="Escobedo L."/>
            <person name="Fernandez S."/>
            <person name="Fernando P.R."/>
            <person name="Flagg N."/>
            <person name="Forbes L.D."/>
            <person name="Fowler R.G."/>
            <person name="Fu Q."/>
            <person name="Gabisi R.A."/>
            <person name="Ganer J."/>
            <person name="Garbino Pronczuk A."/>
            <person name="Garcia R.M."/>
            <person name="Garner T."/>
            <person name="Garrett T.E."/>
            <person name="Gonzalez D.A."/>
            <person name="Hamid H."/>
            <person name="Hawkins E.S."/>
            <person name="Hirani K."/>
            <person name="Hogues M.E."/>
            <person name="Hollins B."/>
            <person name="Hsiao C.-H."/>
            <person name="Jabil R."/>
            <person name="James M.L."/>
            <person name="Jhangiani S.N."/>
            <person name="Johnson B."/>
            <person name="Johnson Q."/>
            <person name="Joshi V."/>
            <person name="Kalu J.B."/>
            <person name="Kam C."/>
            <person name="Kashfia A."/>
            <person name="Keebler J."/>
            <person name="Kisamo H."/>
            <person name="Kovar C.L."/>
            <person name="Lago L.A."/>
            <person name="Lai C.-Y."/>
            <person name="Laidlaw J."/>
            <person name="Lara F."/>
            <person name="Le T.-K."/>
            <person name="Lee S.L."/>
            <person name="Legall F.H."/>
            <person name="Lemon S.J."/>
            <person name="Lewis L.R."/>
            <person name="Li B."/>
            <person name="Liu Y."/>
            <person name="Liu Y.-S."/>
            <person name="Lopez J."/>
            <person name="Lozado R.J."/>
            <person name="Lu J."/>
            <person name="Madu R.C."/>
            <person name="Maheshwari M."/>
            <person name="Maheshwari R."/>
            <person name="Malloy K."/>
            <person name="Martinez E."/>
            <person name="Mathew T."/>
            <person name="Mercado I.C."/>
            <person name="Mercado C."/>
            <person name="Meyer B."/>
            <person name="Montgomery K."/>
            <person name="Morgan M.B."/>
            <person name="Munidasa M."/>
            <person name="Nazareth L.V."/>
            <person name="Nelson J."/>
            <person name="Ng B.M."/>
            <person name="Nguyen N.B."/>
            <person name="Nguyen P.Q."/>
            <person name="Nguyen T."/>
            <person name="Obregon M."/>
            <person name="Okwuonu G.O."/>
            <person name="Onwere C.G."/>
            <person name="Orozco G."/>
            <person name="Parra A."/>
            <person name="Patel S."/>
            <person name="Patil S."/>
            <person name="Perez A."/>
            <person name="Perez Y."/>
            <person name="Pham C."/>
            <person name="Primus E.L."/>
            <person name="Pu L.-L."/>
            <person name="Puazo M."/>
            <person name="Qin X."/>
            <person name="Quiroz J.B."/>
            <person name="Reese J."/>
            <person name="Richards S."/>
            <person name="Rives C.M."/>
            <person name="Robberts R."/>
            <person name="Ruiz S.J."/>
            <person name="Ruiz M.J."/>
            <person name="Santibanez J."/>
            <person name="Schneider B.W."/>
            <person name="Sisson I."/>
            <person name="Smith M."/>
            <person name="Sodergren E."/>
            <person name="Song X.-Z."/>
            <person name="Song B.B."/>
            <person name="Summersgill H."/>
            <person name="Thelus R."/>
            <person name="Thornton R.D."/>
            <person name="Trejos Z.Y."/>
            <person name="Usmani K."/>
            <person name="Vattathil S."/>
            <person name="Villasana D."/>
            <person name="Walker D.L."/>
            <person name="Wang S."/>
            <person name="Wang K."/>
            <person name="White C.S."/>
            <person name="Williams A.C."/>
            <person name="Williamson J."/>
            <person name="Wilson K."/>
            <person name="Woghiren I.O."/>
            <person name="Woodworth J.R."/>
            <person name="Worley K.C."/>
            <person name="Wright R.A."/>
            <person name="Wu W."/>
            <person name="Young L."/>
            <person name="Zhang L."/>
            <person name="Zhang J."/>
            <person name="Zhu Y."/>
            <person name="Muzny D.M."/>
            <person name="Weinstock G."/>
            <person name="Gibbs R.A."/>
        </authorList>
    </citation>
    <scope>NUCLEOTIDE SEQUENCE [LARGE SCALE GENOMIC DNA]</scope>
    <source>
        <strain evidence="3">LSR1</strain>
    </source>
</reference>
<name>A0A8R2JVZ4_ACYPI</name>
<keyword evidence="3" id="KW-1185">Reference proteome</keyword>
<evidence type="ECO:0000313" key="2">
    <source>
        <dbReference type="EnsemblMetazoa" id="XP_029347929.1"/>
    </source>
</evidence>